<dbReference type="FunFam" id="2.40.70.10:FF:000006">
    <property type="entry name" value="Cathepsin E"/>
    <property type="match status" value="1"/>
</dbReference>
<keyword evidence="2" id="KW-0645">Protease</keyword>
<dbReference type="PANTHER" id="PTHR47966">
    <property type="entry name" value="BETA-SITE APP-CLEAVING ENZYME, ISOFORM A-RELATED"/>
    <property type="match status" value="1"/>
</dbReference>
<evidence type="ECO:0000256" key="3">
    <source>
        <dbReference type="ARBA" id="ARBA00022750"/>
    </source>
</evidence>
<dbReference type="Proteomes" id="UP000001075">
    <property type="component" value="Unassembled WGS sequence"/>
</dbReference>
<evidence type="ECO:0000313" key="7">
    <source>
        <dbReference type="Proteomes" id="UP000001075"/>
    </source>
</evidence>
<protein>
    <submittedName>
        <fullName evidence="6">Pepsin F</fullName>
    </submittedName>
</protein>
<keyword evidence="3" id="KW-0378">Hydrolase</keyword>
<feature type="disulfide bond" evidence="4">
    <location>
        <begin position="86"/>
        <end position="120"/>
    </location>
</feature>
<dbReference type="InterPro" id="IPR001461">
    <property type="entry name" value="Aspartic_peptidase_A1"/>
</dbReference>
<dbReference type="GO" id="GO:0004190">
    <property type="term" value="F:aspartic-type endopeptidase activity"/>
    <property type="evidence" value="ECO:0007669"/>
    <property type="project" value="UniProtKB-KW"/>
</dbReference>
<dbReference type="STRING" id="10029.G3II67"/>
<feature type="domain" description="Peptidase A1" evidence="5">
    <location>
        <begin position="1"/>
        <end position="161"/>
    </location>
</feature>
<evidence type="ECO:0000313" key="6">
    <source>
        <dbReference type="EMBL" id="EGW14442.1"/>
    </source>
</evidence>
<accession>G3II67</accession>
<dbReference type="PANTHER" id="PTHR47966:SF49">
    <property type="entry name" value="PEPSIN A-5"/>
    <property type="match status" value="1"/>
</dbReference>
<dbReference type="InParanoid" id="G3II67"/>
<evidence type="ECO:0000256" key="2">
    <source>
        <dbReference type="ARBA" id="ARBA00022670"/>
    </source>
</evidence>
<keyword evidence="3" id="KW-0064">Aspartyl protease</keyword>
<name>G3II67_CRIGR</name>
<dbReference type="EMBL" id="JH002945">
    <property type="protein sequence ID" value="EGW14442.1"/>
    <property type="molecule type" value="Genomic_DNA"/>
</dbReference>
<evidence type="ECO:0000259" key="5">
    <source>
        <dbReference type="PROSITE" id="PS51767"/>
    </source>
</evidence>
<dbReference type="GO" id="GO:0006508">
    <property type="term" value="P:proteolysis"/>
    <property type="evidence" value="ECO:0007669"/>
    <property type="project" value="UniProtKB-KW"/>
</dbReference>
<dbReference type="PRINTS" id="PR00792">
    <property type="entry name" value="PEPSIN"/>
</dbReference>
<dbReference type="PROSITE" id="PS51767">
    <property type="entry name" value="PEPTIDASE_A1"/>
    <property type="match status" value="1"/>
</dbReference>
<dbReference type="PaxDb" id="10029-XP_007629279.1"/>
<sequence>MLMLGGVDPSYYSGDLHWVPVSKPSYWQLALDSISVNGEVIACEGGCQGIMDTGTSLLTGPRNSILNIHNLIGAKASSDGEYVLRCDTINTLPDIVFTIDVVTYPVPASAYIWKGHSHNCYSNFEEGKGDPSDSEMWVLGDVFLRLYFTVFDRASNRIGLAPAV</sequence>
<gene>
    <name evidence="6" type="ORF">I79_023535</name>
</gene>
<dbReference type="AlphaFoldDB" id="G3II67"/>
<comment type="similarity">
    <text evidence="1">Belongs to the peptidase A1 family.</text>
</comment>
<feature type="disulfide bond" evidence="4">
    <location>
        <begin position="43"/>
        <end position="47"/>
    </location>
</feature>
<dbReference type="SUPFAM" id="SSF50630">
    <property type="entry name" value="Acid proteases"/>
    <property type="match status" value="1"/>
</dbReference>
<keyword evidence="4" id="KW-1015">Disulfide bond</keyword>
<dbReference type="eggNOG" id="KOG1339">
    <property type="taxonomic scope" value="Eukaryota"/>
</dbReference>
<dbReference type="InterPro" id="IPR033121">
    <property type="entry name" value="PEPTIDASE_A1"/>
</dbReference>
<dbReference type="MEROPS" id="A01.051"/>
<evidence type="ECO:0000256" key="4">
    <source>
        <dbReference type="PIRSR" id="PIRSR601461-2"/>
    </source>
</evidence>
<dbReference type="InterPro" id="IPR021109">
    <property type="entry name" value="Peptidase_aspartic_dom_sf"/>
</dbReference>
<proteinExistence type="inferred from homology"/>
<dbReference type="Pfam" id="PF00026">
    <property type="entry name" value="Asp"/>
    <property type="match status" value="1"/>
</dbReference>
<dbReference type="Gene3D" id="2.40.70.10">
    <property type="entry name" value="Acid Proteases"/>
    <property type="match status" value="1"/>
</dbReference>
<reference evidence="6" key="1">
    <citation type="submission" date="2011-08" db="EMBL/GenBank/DDBJ databases">
        <title>The genomic sequence of the Chinese hamster ovary CHO-K1 cell line.</title>
        <authorList>
            <person name="Xu X."/>
            <person name="Nagarajan H."/>
            <person name="Lewis N.E."/>
            <person name="Pan S."/>
            <person name="Cai Z."/>
            <person name="Liu X."/>
            <person name="Chen W."/>
            <person name="Xie M."/>
            <person name="Wang W."/>
            <person name="Hammond S."/>
            <person name="Andersen M.R."/>
            <person name="Neff N."/>
            <person name="Passarelli B."/>
            <person name="Koh W."/>
            <person name="Fan C.H."/>
            <person name="Wang J."/>
            <person name="Gui Y."/>
            <person name="Lee K.H."/>
            <person name="Betenbaugh M.J."/>
            <person name="Quake S.R."/>
            <person name="Famili I."/>
            <person name="Palsson B.O."/>
            <person name="Wang J."/>
        </authorList>
    </citation>
    <scope>NUCLEOTIDE SEQUENCE</scope>
</reference>
<organism evidence="6 7">
    <name type="scientific">Cricetulus griseus</name>
    <name type="common">Chinese hamster</name>
    <name type="synonym">Cricetulus barabensis griseus</name>
    <dbReference type="NCBI Taxonomy" id="10029"/>
    <lineage>
        <taxon>Eukaryota</taxon>
        <taxon>Metazoa</taxon>
        <taxon>Chordata</taxon>
        <taxon>Craniata</taxon>
        <taxon>Vertebrata</taxon>
        <taxon>Euteleostomi</taxon>
        <taxon>Mammalia</taxon>
        <taxon>Eutheria</taxon>
        <taxon>Euarchontoglires</taxon>
        <taxon>Glires</taxon>
        <taxon>Rodentia</taxon>
        <taxon>Myomorpha</taxon>
        <taxon>Muroidea</taxon>
        <taxon>Cricetidae</taxon>
        <taxon>Cricetinae</taxon>
        <taxon>Cricetulus</taxon>
    </lineage>
</organism>
<evidence type="ECO:0000256" key="1">
    <source>
        <dbReference type="ARBA" id="ARBA00007447"/>
    </source>
</evidence>